<accession>A0A411PN97</accession>
<gene>
    <name evidence="4" type="ORF">EXU30_16425</name>
</gene>
<evidence type="ECO:0000256" key="2">
    <source>
        <dbReference type="ARBA" id="ARBA00023315"/>
    </source>
</evidence>
<dbReference type="AlphaFoldDB" id="A0A411PN97"/>
<dbReference type="PANTHER" id="PTHR43877">
    <property type="entry name" value="AMINOALKYLPHOSPHONATE N-ACETYLTRANSFERASE-RELATED-RELATED"/>
    <property type="match status" value="1"/>
</dbReference>
<keyword evidence="1 4" id="KW-0808">Transferase</keyword>
<dbReference type="GO" id="GO:0016747">
    <property type="term" value="F:acyltransferase activity, transferring groups other than amino-acyl groups"/>
    <property type="evidence" value="ECO:0007669"/>
    <property type="project" value="InterPro"/>
</dbReference>
<name>A0A411PN97_9GAMM</name>
<evidence type="ECO:0000259" key="3">
    <source>
        <dbReference type="PROSITE" id="PS51186"/>
    </source>
</evidence>
<dbReference type="Pfam" id="PF00583">
    <property type="entry name" value="Acetyltransf_1"/>
    <property type="match status" value="1"/>
</dbReference>
<dbReference type="InterPro" id="IPR050832">
    <property type="entry name" value="Bact_Acetyltransf"/>
</dbReference>
<dbReference type="Gene3D" id="3.40.630.30">
    <property type="match status" value="1"/>
</dbReference>
<keyword evidence="5" id="KW-1185">Reference proteome</keyword>
<dbReference type="OrthoDB" id="7356080at2"/>
<dbReference type="Proteomes" id="UP000291106">
    <property type="component" value="Chromosome"/>
</dbReference>
<evidence type="ECO:0000313" key="5">
    <source>
        <dbReference type="Proteomes" id="UP000291106"/>
    </source>
</evidence>
<evidence type="ECO:0000256" key="1">
    <source>
        <dbReference type="ARBA" id="ARBA00022679"/>
    </source>
</evidence>
<evidence type="ECO:0000313" key="4">
    <source>
        <dbReference type="EMBL" id="QBF84948.1"/>
    </source>
</evidence>
<organism evidence="4 5">
    <name type="scientific">Shewanella maritima</name>
    <dbReference type="NCBI Taxonomy" id="2520507"/>
    <lineage>
        <taxon>Bacteria</taxon>
        <taxon>Pseudomonadati</taxon>
        <taxon>Pseudomonadota</taxon>
        <taxon>Gammaproteobacteria</taxon>
        <taxon>Alteromonadales</taxon>
        <taxon>Shewanellaceae</taxon>
        <taxon>Shewanella</taxon>
    </lineage>
</organism>
<reference evidence="4 5" key="1">
    <citation type="submission" date="2019-02" db="EMBL/GenBank/DDBJ databases">
        <title>Shewanella sp. D4-2 isolated from Dokdo Island.</title>
        <authorList>
            <person name="Baek K."/>
        </authorList>
    </citation>
    <scope>NUCLEOTIDE SEQUENCE [LARGE SCALE GENOMIC DNA]</scope>
    <source>
        <strain evidence="4 5">D4-2</strain>
    </source>
</reference>
<protein>
    <submittedName>
        <fullName evidence="4">GNAT family N-acetyltransferase</fullName>
    </submittedName>
</protein>
<dbReference type="InterPro" id="IPR000182">
    <property type="entry name" value="GNAT_dom"/>
</dbReference>
<dbReference type="SUPFAM" id="SSF55729">
    <property type="entry name" value="Acyl-CoA N-acyltransferases (Nat)"/>
    <property type="match status" value="1"/>
</dbReference>
<dbReference type="KEGG" id="smai:EXU30_16425"/>
<dbReference type="EMBL" id="CP036200">
    <property type="protein sequence ID" value="QBF84948.1"/>
    <property type="molecule type" value="Genomic_DNA"/>
</dbReference>
<keyword evidence="2" id="KW-0012">Acyltransferase</keyword>
<dbReference type="PROSITE" id="PS51186">
    <property type="entry name" value="GNAT"/>
    <property type="match status" value="1"/>
</dbReference>
<dbReference type="PANTHER" id="PTHR43877:SF2">
    <property type="entry name" value="AMINOALKYLPHOSPHONATE N-ACETYLTRANSFERASE-RELATED"/>
    <property type="match status" value="1"/>
</dbReference>
<sequence>MALCTKAYPVELMQRWTSGDLPEQFIADLAAHGYVLTDAKQAKVLVSGMLVAKTDETDIGLIDAIFTEPNYTGTGLGFQMMMHLEALAKGLGIKRLQLDATLNAAGFYRRCGFKGEQQSIYHSPRGFDLACIPMHKQLSD</sequence>
<dbReference type="InterPro" id="IPR016181">
    <property type="entry name" value="Acyl_CoA_acyltransferase"/>
</dbReference>
<feature type="domain" description="N-acetyltransferase" evidence="3">
    <location>
        <begin position="1"/>
        <end position="139"/>
    </location>
</feature>
<proteinExistence type="predicted"/>
<dbReference type="CDD" id="cd04301">
    <property type="entry name" value="NAT_SF"/>
    <property type="match status" value="1"/>
</dbReference>